<evidence type="ECO:0000256" key="5">
    <source>
        <dbReference type="ARBA" id="ARBA00023242"/>
    </source>
</evidence>
<evidence type="ECO:0000256" key="3">
    <source>
        <dbReference type="ARBA" id="ARBA00023125"/>
    </source>
</evidence>
<keyword evidence="3" id="KW-0238">DNA-binding</keyword>
<evidence type="ECO:0000313" key="7">
    <source>
        <dbReference type="Proteomes" id="UP001295684"/>
    </source>
</evidence>
<protein>
    <submittedName>
        <fullName evidence="6">Uncharacterized protein</fullName>
    </submittedName>
</protein>
<keyword evidence="5" id="KW-0539">Nucleus</keyword>
<evidence type="ECO:0000313" key="6">
    <source>
        <dbReference type="EMBL" id="CAI2377671.1"/>
    </source>
</evidence>
<dbReference type="EMBL" id="CAMPGE010019328">
    <property type="protein sequence ID" value="CAI2377671.1"/>
    <property type="molecule type" value="Genomic_DNA"/>
</dbReference>
<dbReference type="GO" id="GO:0003700">
    <property type="term" value="F:DNA-binding transcription factor activity"/>
    <property type="evidence" value="ECO:0007669"/>
    <property type="project" value="InterPro"/>
</dbReference>
<dbReference type="InterPro" id="IPR001289">
    <property type="entry name" value="NFYA"/>
</dbReference>
<dbReference type="AlphaFoldDB" id="A0AAD1XS20"/>
<keyword evidence="4" id="KW-0804">Transcription</keyword>
<evidence type="ECO:0000256" key="1">
    <source>
        <dbReference type="ARBA" id="ARBA00004123"/>
    </source>
</evidence>
<reference evidence="6" key="1">
    <citation type="submission" date="2023-07" db="EMBL/GenBank/DDBJ databases">
        <authorList>
            <consortium name="AG Swart"/>
            <person name="Singh M."/>
            <person name="Singh A."/>
            <person name="Seah K."/>
            <person name="Emmerich C."/>
        </authorList>
    </citation>
    <scope>NUCLEOTIDE SEQUENCE</scope>
    <source>
        <strain evidence="6">DP1</strain>
    </source>
</reference>
<evidence type="ECO:0000256" key="2">
    <source>
        <dbReference type="ARBA" id="ARBA00023015"/>
    </source>
</evidence>
<organism evidence="6 7">
    <name type="scientific">Euplotes crassus</name>
    <dbReference type="NCBI Taxonomy" id="5936"/>
    <lineage>
        <taxon>Eukaryota</taxon>
        <taxon>Sar</taxon>
        <taxon>Alveolata</taxon>
        <taxon>Ciliophora</taxon>
        <taxon>Intramacronucleata</taxon>
        <taxon>Spirotrichea</taxon>
        <taxon>Hypotrichia</taxon>
        <taxon>Euplotida</taxon>
        <taxon>Euplotidae</taxon>
        <taxon>Moneuplotes</taxon>
    </lineage>
</organism>
<sequence>MTASQDYQVTNWRDPELMFGEEYQPFDLVRDLNDDAELDRDFAEESYEQIIEAPEVQQQMENPIMEDEVKEFVTLEAPLNLTTNVSEDDQSQGCLNEAVLNTEDPAQTLPVNSDLIMIKHIDEDGPIIFVTKKRHERILKQRVKRLAFLKLMPEYGLPYKNREKKIKYKTRSKMAKDRKRNSLGKFSNLKKKKQVVSFEIDASDIFENTNRRRKAKP</sequence>
<accession>A0AAD1XS20</accession>
<evidence type="ECO:0000256" key="4">
    <source>
        <dbReference type="ARBA" id="ARBA00023163"/>
    </source>
</evidence>
<dbReference type="GO" id="GO:0005634">
    <property type="term" value="C:nucleus"/>
    <property type="evidence" value="ECO:0007669"/>
    <property type="project" value="UniProtKB-SubCell"/>
</dbReference>
<dbReference type="GO" id="GO:0003677">
    <property type="term" value="F:DNA binding"/>
    <property type="evidence" value="ECO:0007669"/>
    <property type="project" value="UniProtKB-KW"/>
</dbReference>
<name>A0AAD1XS20_EUPCR</name>
<dbReference type="Proteomes" id="UP001295684">
    <property type="component" value="Unassembled WGS sequence"/>
</dbReference>
<comment type="caution">
    <text evidence="6">The sequence shown here is derived from an EMBL/GenBank/DDBJ whole genome shotgun (WGS) entry which is preliminary data.</text>
</comment>
<dbReference type="PROSITE" id="PS51152">
    <property type="entry name" value="NFYA_HAP2_2"/>
    <property type="match status" value="1"/>
</dbReference>
<keyword evidence="2" id="KW-0805">Transcription regulation</keyword>
<proteinExistence type="predicted"/>
<gene>
    <name evidence="6" type="ORF">ECRASSUSDP1_LOCUS19059</name>
</gene>
<keyword evidence="7" id="KW-1185">Reference proteome</keyword>
<comment type="subcellular location">
    <subcellularLocation>
        <location evidence="1">Nucleus</location>
    </subcellularLocation>
</comment>